<dbReference type="Proteomes" id="UP001201812">
    <property type="component" value="Unassembled WGS sequence"/>
</dbReference>
<dbReference type="GO" id="GO:0016491">
    <property type="term" value="F:oxidoreductase activity"/>
    <property type="evidence" value="ECO:0007669"/>
    <property type="project" value="InterPro"/>
</dbReference>
<dbReference type="PRINTS" id="PR00069">
    <property type="entry name" value="ALDKETRDTASE"/>
</dbReference>
<gene>
    <name evidence="2" type="ORF">DdX_00467</name>
</gene>
<protein>
    <submittedName>
        <fullName evidence="2">Aldo/keto reductase family domain-containing protein</fullName>
    </submittedName>
</protein>
<dbReference type="SUPFAM" id="SSF51430">
    <property type="entry name" value="NAD(P)-linked oxidoreductase"/>
    <property type="match status" value="1"/>
</dbReference>
<feature type="domain" description="NADP-dependent oxidoreductase" evidence="1">
    <location>
        <begin position="30"/>
        <end position="119"/>
    </location>
</feature>
<evidence type="ECO:0000313" key="2">
    <source>
        <dbReference type="EMBL" id="KAI1728299.1"/>
    </source>
</evidence>
<keyword evidence="3" id="KW-1185">Reference proteome</keyword>
<name>A0AAD4R7A6_9BILA</name>
<dbReference type="InterPro" id="IPR023210">
    <property type="entry name" value="NADP_OxRdtase_dom"/>
</dbReference>
<sequence>MTTSSKSVPSVKLSNGVAQPLIGYGTFLASDPVQLRTGLRAAVDAGYRYIDTAFVYGNEAVIGDFLQEIYKEGKLKREDFFIVTKLPFHTHEAILAEKTIRGQLEKLKTDYLDLYLMHNSCGIKVVLILCKLAKLLPKAPIF</sequence>
<dbReference type="AlphaFoldDB" id="A0AAD4R7A6"/>
<comment type="caution">
    <text evidence="2">The sequence shown here is derived from an EMBL/GenBank/DDBJ whole genome shotgun (WGS) entry which is preliminary data.</text>
</comment>
<dbReference type="InterPro" id="IPR036812">
    <property type="entry name" value="NAD(P)_OxRdtase_dom_sf"/>
</dbReference>
<evidence type="ECO:0000259" key="1">
    <source>
        <dbReference type="Pfam" id="PF00248"/>
    </source>
</evidence>
<organism evidence="2 3">
    <name type="scientific">Ditylenchus destructor</name>
    <dbReference type="NCBI Taxonomy" id="166010"/>
    <lineage>
        <taxon>Eukaryota</taxon>
        <taxon>Metazoa</taxon>
        <taxon>Ecdysozoa</taxon>
        <taxon>Nematoda</taxon>
        <taxon>Chromadorea</taxon>
        <taxon>Rhabditida</taxon>
        <taxon>Tylenchina</taxon>
        <taxon>Tylenchomorpha</taxon>
        <taxon>Sphaerularioidea</taxon>
        <taxon>Anguinidae</taxon>
        <taxon>Anguininae</taxon>
        <taxon>Ditylenchus</taxon>
    </lineage>
</organism>
<proteinExistence type="predicted"/>
<dbReference type="Gene3D" id="3.20.20.100">
    <property type="entry name" value="NADP-dependent oxidoreductase domain"/>
    <property type="match status" value="1"/>
</dbReference>
<accession>A0AAD4R7A6</accession>
<dbReference type="InterPro" id="IPR020471">
    <property type="entry name" value="AKR"/>
</dbReference>
<reference evidence="2" key="1">
    <citation type="submission" date="2022-01" db="EMBL/GenBank/DDBJ databases">
        <title>Genome Sequence Resource for Two Populations of Ditylenchus destructor, the Migratory Endoparasitic Phytonematode.</title>
        <authorList>
            <person name="Zhang H."/>
            <person name="Lin R."/>
            <person name="Xie B."/>
        </authorList>
    </citation>
    <scope>NUCLEOTIDE SEQUENCE</scope>
    <source>
        <strain evidence="2">BazhouSP</strain>
    </source>
</reference>
<dbReference type="EMBL" id="JAKKPZ010000001">
    <property type="protein sequence ID" value="KAI1728299.1"/>
    <property type="molecule type" value="Genomic_DNA"/>
</dbReference>
<dbReference type="Pfam" id="PF00248">
    <property type="entry name" value="Aldo_ket_red"/>
    <property type="match status" value="1"/>
</dbReference>
<dbReference type="PANTHER" id="PTHR11732">
    <property type="entry name" value="ALDO/KETO REDUCTASE"/>
    <property type="match status" value="1"/>
</dbReference>
<evidence type="ECO:0000313" key="3">
    <source>
        <dbReference type="Proteomes" id="UP001201812"/>
    </source>
</evidence>